<dbReference type="Proteomes" id="UP000095131">
    <property type="component" value="Unassembled WGS sequence"/>
</dbReference>
<proteinExistence type="predicted"/>
<comment type="caution">
    <text evidence="2">The sequence shown here is derived from an EMBL/GenBank/DDBJ whole genome shotgun (WGS) entry which is preliminary data.</text>
</comment>
<organism evidence="2 3">
    <name type="scientific">Vibrio scophthalmi</name>
    <dbReference type="NCBI Taxonomy" id="45658"/>
    <lineage>
        <taxon>Bacteria</taxon>
        <taxon>Pseudomonadati</taxon>
        <taxon>Pseudomonadota</taxon>
        <taxon>Gammaproteobacteria</taxon>
        <taxon>Vibrionales</taxon>
        <taxon>Vibrionaceae</taxon>
        <taxon>Vibrio</taxon>
    </lineage>
</organism>
<evidence type="ECO:0000313" key="3">
    <source>
        <dbReference type="Proteomes" id="UP000095131"/>
    </source>
</evidence>
<dbReference type="RefSeq" id="WP_069447952.1">
    <property type="nucleotide sequence ID" value="NZ_MDCJ01000007.1"/>
</dbReference>
<reference evidence="2 3" key="1">
    <citation type="submission" date="2016-08" db="EMBL/GenBank/DDBJ databases">
        <title>Genome sequencing of Vibrio scophthalmi strain FP3289, an isolated from Paralichthys olivaceus.</title>
        <authorList>
            <person name="Han H.-J."/>
        </authorList>
    </citation>
    <scope>NUCLEOTIDE SEQUENCE [LARGE SCALE GENOMIC DNA]</scope>
    <source>
        <strain evidence="2 3">FP3289</strain>
    </source>
</reference>
<dbReference type="PATRIC" id="fig|45658.8.peg.3998"/>
<sequence>MSSTIGLPAATSELENKSTYVNLFTNKHMTIEFLLNVLNKKQTNILLSCIDKQSILSGLDTTQTATFNALQNHYFSSRYFINERSQKKAVSPIALTKDIQAINVPPQTHVILLLSDASLAHYSDEEIDNFLNNLAAFASKTKTKLNLCIFGHLATSVLKPKLLTHNRTLAGLASMTALDESRFSYWIDFWSNHHGVIAAQEFVLTRQNEASLLASQHNHSPIQPLSEDKSDSERVYIVRAALGDTSKAPANMHVAESNQHLIGLLDSPRASTIIFSCSSQEEVQQLAIACYQMRVKACSQLKIIIRETQQCLRYADEKYLLRSGVNLICPVQVPPMRFMTQVEAIQGQLLTRPIPSSLDALTKYDLSFGSKGYLRGKEFTRYCNDVISVSAQSKVNFALIKLTFLPGMQAEECLRLCHVKRDGDVVTATQKALYVLFSAIRHSDIDIALNNIFEFPVRDLFYSMRTFETQYDIDSELKYILEDEALISKEVTDLTTETQIFPEQNPAITDVPTLFAIKKTIALKG</sequence>
<evidence type="ECO:0000313" key="2">
    <source>
        <dbReference type="EMBL" id="ODS04884.1"/>
    </source>
</evidence>
<dbReference type="OrthoDB" id="5840260at2"/>
<dbReference type="InterPro" id="IPR017745">
    <property type="entry name" value="BcsE"/>
</dbReference>
<evidence type="ECO:0000256" key="1">
    <source>
        <dbReference type="NCBIfam" id="TIGR03369"/>
    </source>
</evidence>
<dbReference type="EMBL" id="MDCJ01000007">
    <property type="protein sequence ID" value="ODS04884.1"/>
    <property type="molecule type" value="Genomic_DNA"/>
</dbReference>
<name>A0A1E3WGF2_9VIBR</name>
<accession>A0A1E3WGF2</accession>
<dbReference type="Pfam" id="PF10995">
    <property type="entry name" value="CBP_BcsE"/>
    <property type="match status" value="1"/>
</dbReference>
<dbReference type="AlphaFoldDB" id="A0A1E3WGF2"/>
<dbReference type="NCBIfam" id="TIGR03369">
    <property type="entry name" value="cellulose_bcsE"/>
    <property type="match status" value="1"/>
</dbReference>
<protein>
    <recommendedName>
        <fullName evidence="1">Cellulose biosynthesis protein BcsE</fullName>
    </recommendedName>
</protein>
<dbReference type="GO" id="GO:0035438">
    <property type="term" value="F:cyclic-di-GMP binding"/>
    <property type="evidence" value="ECO:0007669"/>
    <property type="project" value="InterPro"/>
</dbReference>
<gene>
    <name evidence="2" type="ORF">VSF3289_04023</name>
</gene>